<dbReference type="EMBL" id="JAHRHJ020000003">
    <property type="protein sequence ID" value="KAH9320608.1"/>
    <property type="molecule type" value="Genomic_DNA"/>
</dbReference>
<name>A0AA38GFS5_TAXCH</name>
<sequence length="102" mass="12031">MYQDNGRMNHFVTTKEEDDIPTLIGPNINFGVGSPKFLDNVNHEEEEMVLDEFQVEELSEMFPYDDEVFSIPFEYEYSLDHVIDEEENPTCDEPLKYLKEES</sequence>
<evidence type="ECO:0000313" key="1">
    <source>
        <dbReference type="EMBL" id="KAH9320608.1"/>
    </source>
</evidence>
<feature type="non-terminal residue" evidence="1">
    <location>
        <position position="102"/>
    </location>
</feature>
<proteinExistence type="predicted"/>
<dbReference type="Proteomes" id="UP000824469">
    <property type="component" value="Unassembled WGS sequence"/>
</dbReference>
<comment type="caution">
    <text evidence="1">The sequence shown here is derived from an EMBL/GenBank/DDBJ whole genome shotgun (WGS) entry which is preliminary data.</text>
</comment>
<accession>A0AA38GFS5</accession>
<organism evidence="1 2">
    <name type="scientific">Taxus chinensis</name>
    <name type="common">Chinese yew</name>
    <name type="synonym">Taxus wallichiana var. chinensis</name>
    <dbReference type="NCBI Taxonomy" id="29808"/>
    <lineage>
        <taxon>Eukaryota</taxon>
        <taxon>Viridiplantae</taxon>
        <taxon>Streptophyta</taxon>
        <taxon>Embryophyta</taxon>
        <taxon>Tracheophyta</taxon>
        <taxon>Spermatophyta</taxon>
        <taxon>Pinopsida</taxon>
        <taxon>Pinidae</taxon>
        <taxon>Conifers II</taxon>
        <taxon>Cupressales</taxon>
        <taxon>Taxaceae</taxon>
        <taxon>Taxus</taxon>
    </lineage>
</organism>
<gene>
    <name evidence="1" type="ORF">KI387_015247</name>
</gene>
<dbReference type="AlphaFoldDB" id="A0AA38GFS5"/>
<evidence type="ECO:0000313" key="2">
    <source>
        <dbReference type="Proteomes" id="UP000824469"/>
    </source>
</evidence>
<protein>
    <submittedName>
        <fullName evidence="1">Uncharacterized protein</fullName>
    </submittedName>
</protein>
<reference evidence="1 2" key="1">
    <citation type="journal article" date="2021" name="Nat. Plants">
        <title>The Taxus genome provides insights into paclitaxel biosynthesis.</title>
        <authorList>
            <person name="Xiong X."/>
            <person name="Gou J."/>
            <person name="Liao Q."/>
            <person name="Li Y."/>
            <person name="Zhou Q."/>
            <person name="Bi G."/>
            <person name="Li C."/>
            <person name="Du R."/>
            <person name="Wang X."/>
            <person name="Sun T."/>
            <person name="Guo L."/>
            <person name="Liang H."/>
            <person name="Lu P."/>
            <person name="Wu Y."/>
            <person name="Zhang Z."/>
            <person name="Ro D.K."/>
            <person name="Shang Y."/>
            <person name="Huang S."/>
            <person name="Yan J."/>
        </authorList>
    </citation>
    <scope>NUCLEOTIDE SEQUENCE [LARGE SCALE GENOMIC DNA]</scope>
    <source>
        <strain evidence="1">Ta-2019</strain>
    </source>
</reference>
<keyword evidence="2" id="KW-1185">Reference proteome</keyword>